<reference evidence="1" key="2">
    <citation type="submission" date="2020-11" db="EMBL/GenBank/DDBJ databases">
        <authorList>
            <person name="McCartney M.A."/>
            <person name="Auch B."/>
            <person name="Kono T."/>
            <person name="Mallez S."/>
            <person name="Becker A."/>
            <person name="Gohl D.M."/>
            <person name="Silverstein K.A.T."/>
            <person name="Koren S."/>
            <person name="Bechman K.B."/>
            <person name="Herman A."/>
            <person name="Abrahante J.E."/>
            <person name="Garbe J."/>
        </authorList>
    </citation>
    <scope>NUCLEOTIDE SEQUENCE</scope>
    <source>
        <strain evidence="1">Duluth1</strain>
        <tissue evidence="1">Whole animal</tissue>
    </source>
</reference>
<dbReference type="Gene3D" id="3.50.4.10">
    <property type="entry name" value="Hepatocyte Growth Factor"/>
    <property type="match status" value="1"/>
</dbReference>
<proteinExistence type="predicted"/>
<sequence length="72" mass="7909">MSNPAVRTVLNVESNIACASICVRQTEPACVTAQIDKGTQNCALFSGFEHTHDPSNETTTILFKFAARFFEK</sequence>
<evidence type="ECO:0000313" key="2">
    <source>
        <dbReference type="Proteomes" id="UP000828390"/>
    </source>
</evidence>
<dbReference type="AlphaFoldDB" id="A0A9D4LNU9"/>
<evidence type="ECO:0000313" key="1">
    <source>
        <dbReference type="EMBL" id="KAH3860126.1"/>
    </source>
</evidence>
<comment type="caution">
    <text evidence="1">The sequence shown here is derived from an EMBL/GenBank/DDBJ whole genome shotgun (WGS) entry which is preliminary data.</text>
</comment>
<dbReference type="Proteomes" id="UP000828390">
    <property type="component" value="Unassembled WGS sequence"/>
</dbReference>
<dbReference type="EMBL" id="JAIWYP010000002">
    <property type="protein sequence ID" value="KAH3860126.1"/>
    <property type="molecule type" value="Genomic_DNA"/>
</dbReference>
<accession>A0A9D4LNU9</accession>
<gene>
    <name evidence="1" type="ORF">DPMN_023017</name>
</gene>
<reference evidence="1" key="1">
    <citation type="journal article" date="2019" name="bioRxiv">
        <title>The Genome of the Zebra Mussel, Dreissena polymorpha: A Resource for Invasive Species Research.</title>
        <authorList>
            <person name="McCartney M.A."/>
            <person name="Auch B."/>
            <person name="Kono T."/>
            <person name="Mallez S."/>
            <person name="Zhang Y."/>
            <person name="Obille A."/>
            <person name="Becker A."/>
            <person name="Abrahante J.E."/>
            <person name="Garbe J."/>
            <person name="Badalamenti J.P."/>
            <person name="Herman A."/>
            <person name="Mangelson H."/>
            <person name="Liachko I."/>
            <person name="Sullivan S."/>
            <person name="Sone E.D."/>
            <person name="Koren S."/>
            <person name="Silverstein K.A.T."/>
            <person name="Beckman K.B."/>
            <person name="Gohl D.M."/>
        </authorList>
    </citation>
    <scope>NUCLEOTIDE SEQUENCE</scope>
    <source>
        <strain evidence="1">Duluth1</strain>
        <tissue evidence="1">Whole animal</tissue>
    </source>
</reference>
<organism evidence="1 2">
    <name type="scientific">Dreissena polymorpha</name>
    <name type="common">Zebra mussel</name>
    <name type="synonym">Mytilus polymorpha</name>
    <dbReference type="NCBI Taxonomy" id="45954"/>
    <lineage>
        <taxon>Eukaryota</taxon>
        <taxon>Metazoa</taxon>
        <taxon>Spiralia</taxon>
        <taxon>Lophotrochozoa</taxon>
        <taxon>Mollusca</taxon>
        <taxon>Bivalvia</taxon>
        <taxon>Autobranchia</taxon>
        <taxon>Heteroconchia</taxon>
        <taxon>Euheterodonta</taxon>
        <taxon>Imparidentia</taxon>
        <taxon>Neoheterodontei</taxon>
        <taxon>Myida</taxon>
        <taxon>Dreissenoidea</taxon>
        <taxon>Dreissenidae</taxon>
        <taxon>Dreissena</taxon>
    </lineage>
</organism>
<keyword evidence="2" id="KW-1185">Reference proteome</keyword>
<protein>
    <submittedName>
        <fullName evidence="1">Uncharacterized protein</fullName>
    </submittedName>
</protein>
<name>A0A9D4LNU9_DREPO</name>